<protein>
    <submittedName>
        <fullName evidence="1">Uncharacterized protein</fullName>
    </submittedName>
</protein>
<sequence>MPIKYEENNISFKNYKHIWQNRIFAVAEKYNILLIKKTQSWEEIEDAVCKKSKQSTSIESSSQSTASHDSSSSNLSYKLTKHDKDYIKEIYEGLNSQKMWTLSTGTVVEMKMAELAKECVYEHPCHSLILDTDDETWGGYFTQEELEEIQAHKAKPLKPVPSELFEYLNNITQDENIETMHERIARTYYSPKKNSSCYWAQKSLLDGLDLHMSGFFKSFIEHSERDYLSRVWRLVLTVFDSSVITAREEICSKASSFESNRGQQIASVTNIGRKKSAKRPDHIFRYGSFELGISEAAKVSDENGDKDIKDSRIKAPKLMKDLMQKILENKPGLINTLRIPSIIMSGLDIKMFILDIPEGYVSRITRTETYSYPSEYMSFVSEIRSCLELAWLARGIMEETVEALTSVTRTTIVIKRKKDFSLPPNFKSTKKKITGLLTLPPS</sequence>
<dbReference type="VEuPathDB" id="FungiDB:PHYBLDRAFT_166589"/>
<evidence type="ECO:0000313" key="2">
    <source>
        <dbReference type="Proteomes" id="UP000077315"/>
    </source>
</evidence>
<dbReference type="AlphaFoldDB" id="A0A162PY84"/>
<dbReference type="GeneID" id="28996344"/>
<dbReference type="Proteomes" id="UP000077315">
    <property type="component" value="Unassembled WGS sequence"/>
</dbReference>
<dbReference type="RefSeq" id="XP_018293376.1">
    <property type="nucleotide sequence ID" value="XM_018435438.1"/>
</dbReference>
<keyword evidence="2" id="KW-1185">Reference proteome</keyword>
<dbReference type="OrthoDB" id="2269854at2759"/>
<dbReference type="EMBL" id="KV440977">
    <property type="protein sequence ID" value="OAD75336.1"/>
    <property type="molecule type" value="Genomic_DNA"/>
</dbReference>
<reference evidence="2" key="1">
    <citation type="submission" date="2015-06" db="EMBL/GenBank/DDBJ databases">
        <title>Expansion of signal transduction pathways in fungi by whole-genome duplication.</title>
        <authorList>
            <consortium name="DOE Joint Genome Institute"/>
            <person name="Corrochano L.M."/>
            <person name="Kuo A."/>
            <person name="Marcet-Houben M."/>
            <person name="Polaino S."/>
            <person name="Salamov A."/>
            <person name="Villalobos J.M."/>
            <person name="Alvarez M.I."/>
            <person name="Avalos J."/>
            <person name="Benito E.P."/>
            <person name="Benoit I."/>
            <person name="Burger G."/>
            <person name="Camino L.P."/>
            <person name="Canovas D."/>
            <person name="Cerda-Olmedo E."/>
            <person name="Cheng J.-F."/>
            <person name="Dominguez A."/>
            <person name="Elias M."/>
            <person name="Eslava A.P."/>
            <person name="Glaser F."/>
            <person name="Grimwood J."/>
            <person name="Gutierrez G."/>
            <person name="Heitman J."/>
            <person name="Henrissat B."/>
            <person name="Iturriaga E.A."/>
            <person name="Lang B.F."/>
            <person name="Lavin J.L."/>
            <person name="Lee S."/>
            <person name="Li W."/>
            <person name="Lindquist E."/>
            <person name="Lopez-Garcia S."/>
            <person name="Luque E.M."/>
            <person name="Marcos A.T."/>
            <person name="Martin J."/>
            <person name="McCluskey K."/>
            <person name="Medina H.R."/>
            <person name="Miralles-Duran A."/>
            <person name="Miyazaki A."/>
            <person name="Munoz-Torres E."/>
            <person name="Oguiza J.A."/>
            <person name="Ohm R."/>
            <person name="Olmedo M."/>
            <person name="Orejas M."/>
            <person name="Ortiz-Castellanos L."/>
            <person name="Pisabarro A.G."/>
            <person name="Rodriguez-Romero J."/>
            <person name="Ruiz-Herrera J."/>
            <person name="Ruiz-Vazquez R."/>
            <person name="Sanz C."/>
            <person name="Schackwitz W."/>
            <person name="Schmutz J."/>
            <person name="Shahriari M."/>
            <person name="Shelest E."/>
            <person name="Silva-Franco F."/>
            <person name="Soanes D."/>
            <person name="Syed K."/>
            <person name="Tagua V.G."/>
            <person name="Talbot N.J."/>
            <person name="Thon M."/>
            <person name="De vries R.P."/>
            <person name="Wiebenga A."/>
            <person name="Yadav J.S."/>
            <person name="Braun E.L."/>
            <person name="Baker S."/>
            <person name="Garre V."/>
            <person name="Horwitz B."/>
            <person name="Torres-Martinez S."/>
            <person name="Idnurm A."/>
            <person name="Herrera-Estrella A."/>
            <person name="Gabaldon T."/>
            <person name="Grigoriev I.V."/>
        </authorList>
    </citation>
    <scope>NUCLEOTIDE SEQUENCE [LARGE SCALE GENOMIC DNA]</scope>
    <source>
        <strain evidence="2">NRRL 1555(-)</strain>
    </source>
</reference>
<name>A0A162PY84_PHYB8</name>
<dbReference type="InParanoid" id="A0A162PY84"/>
<evidence type="ECO:0000313" key="1">
    <source>
        <dbReference type="EMBL" id="OAD75336.1"/>
    </source>
</evidence>
<proteinExistence type="predicted"/>
<accession>A0A162PY84</accession>
<gene>
    <name evidence="1" type="ORF">PHYBLDRAFT_166589</name>
</gene>
<organism evidence="1 2">
    <name type="scientific">Phycomyces blakesleeanus (strain ATCC 8743b / DSM 1359 / FGSC 10004 / NBRC 33097 / NRRL 1555)</name>
    <dbReference type="NCBI Taxonomy" id="763407"/>
    <lineage>
        <taxon>Eukaryota</taxon>
        <taxon>Fungi</taxon>
        <taxon>Fungi incertae sedis</taxon>
        <taxon>Mucoromycota</taxon>
        <taxon>Mucoromycotina</taxon>
        <taxon>Mucoromycetes</taxon>
        <taxon>Mucorales</taxon>
        <taxon>Phycomycetaceae</taxon>
        <taxon>Phycomyces</taxon>
    </lineage>
</organism>